<keyword evidence="4" id="KW-1185">Reference proteome</keyword>
<proteinExistence type="predicted"/>
<evidence type="ECO:0000259" key="2">
    <source>
        <dbReference type="Pfam" id="PF18203"/>
    </source>
</evidence>
<keyword evidence="1" id="KW-0812">Transmembrane</keyword>
<dbReference type="Proteomes" id="UP000239709">
    <property type="component" value="Chromosome"/>
</dbReference>
<evidence type="ECO:0000313" key="4">
    <source>
        <dbReference type="Proteomes" id="UP000239709"/>
    </source>
</evidence>
<dbReference type="Pfam" id="PF18203">
    <property type="entry name" value="IPTL-CTERM"/>
    <property type="match status" value="1"/>
</dbReference>
<feature type="transmembrane region" description="Helical" evidence="1">
    <location>
        <begin position="226"/>
        <end position="245"/>
    </location>
</feature>
<accession>A0A2S0MBG6</accession>
<reference evidence="3 4" key="1">
    <citation type="submission" date="2018-03" db="EMBL/GenBank/DDBJ databases">
        <title>Genome sequencing of Ottowia sp.</title>
        <authorList>
            <person name="Kim S.-J."/>
            <person name="Heo J."/>
            <person name="Kwon S.-W."/>
        </authorList>
    </citation>
    <scope>NUCLEOTIDE SEQUENCE [LARGE SCALE GENOMIC DNA]</scope>
    <source>
        <strain evidence="3 4">KADR8-3</strain>
    </source>
</reference>
<protein>
    <recommendedName>
        <fullName evidence="2">IPTL-CTERM protein sorting domain-containing protein</fullName>
    </recommendedName>
</protein>
<name>A0A2S0MBG6_9BURK</name>
<keyword evidence="1" id="KW-1133">Transmembrane helix</keyword>
<gene>
    <name evidence="3" type="ORF">C6570_02240</name>
</gene>
<dbReference type="InterPro" id="IPR026442">
    <property type="entry name" value="IPTL_CTERM"/>
</dbReference>
<dbReference type="KEGG" id="otk:C6570_02240"/>
<evidence type="ECO:0000256" key="1">
    <source>
        <dbReference type="SAM" id="Phobius"/>
    </source>
</evidence>
<dbReference type="EMBL" id="CP027666">
    <property type="protein sequence ID" value="AVO33198.1"/>
    <property type="molecule type" value="Genomic_DNA"/>
</dbReference>
<sequence length="251" mass="25582">MSFIPPRAALARSRTRPAVRRSRHPTRRAKHLGVVAALALLALPAAPALAETYHFTSPNFTSAYIGAPGPTGAYTSSMRVTGSFTTAAPLPANMPLTPIGPGASPVRVTSWSFFDGVRTYTSADSALLYGLPAQFAVATDATGQIVGHEIDLIQPPPPHVLNQVVASLALNGTRTLVVGDSVCQAVSATPPVICTSVRQMGALESAQGPGGGTWSVTADPASVPTLSLASLAALGAALAGVAAASRRRRAG</sequence>
<dbReference type="AlphaFoldDB" id="A0A2S0MBG6"/>
<keyword evidence="1" id="KW-0472">Membrane</keyword>
<dbReference type="NCBIfam" id="TIGR04174">
    <property type="entry name" value="IPTL_CTERM"/>
    <property type="match status" value="1"/>
</dbReference>
<evidence type="ECO:0000313" key="3">
    <source>
        <dbReference type="EMBL" id="AVO33198.1"/>
    </source>
</evidence>
<dbReference type="RefSeq" id="WP_106701659.1">
    <property type="nucleotide sequence ID" value="NZ_CP027666.1"/>
</dbReference>
<feature type="domain" description="IPTL-CTERM protein sorting" evidence="2">
    <location>
        <begin position="221"/>
        <end position="248"/>
    </location>
</feature>
<organism evidence="3 4">
    <name type="scientific">Ottowia oryzae</name>
    <dbReference type="NCBI Taxonomy" id="2109914"/>
    <lineage>
        <taxon>Bacteria</taxon>
        <taxon>Pseudomonadati</taxon>
        <taxon>Pseudomonadota</taxon>
        <taxon>Betaproteobacteria</taxon>
        <taxon>Burkholderiales</taxon>
        <taxon>Comamonadaceae</taxon>
        <taxon>Ottowia</taxon>
    </lineage>
</organism>